<reference evidence="5" key="2">
    <citation type="submission" date="2021-04" db="EMBL/GenBank/DDBJ databases">
        <authorList>
            <person name="Gilroy R."/>
        </authorList>
    </citation>
    <scope>NUCLEOTIDE SEQUENCE</scope>
    <source>
        <strain evidence="5">ChiGjej1B1-1692</strain>
    </source>
</reference>
<reference evidence="5" key="1">
    <citation type="journal article" date="2021" name="PeerJ">
        <title>Extensive microbial diversity within the chicken gut microbiome revealed by metagenomics and culture.</title>
        <authorList>
            <person name="Gilroy R."/>
            <person name="Ravi A."/>
            <person name="Getino M."/>
            <person name="Pursley I."/>
            <person name="Horton D.L."/>
            <person name="Alikhan N.F."/>
            <person name="Baker D."/>
            <person name="Gharbi K."/>
            <person name="Hall N."/>
            <person name="Watson M."/>
            <person name="Adriaenssens E.M."/>
            <person name="Foster-Nyarko E."/>
            <person name="Jarju S."/>
            <person name="Secka A."/>
            <person name="Antonio M."/>
            <person name="Oren A."/>
            <person name="Chaudhuri R.R."/>
            <person name="La Ragione R."/>
            <person name="Hildebrand F."/>
            <person name="Pallen M.J."/>
        </authorList>
    </citation>
    <scope>NUCLEOTIDE SEQUENCE</scope>
    <source>
        <strain evidence="5">ChiGjej1B1-1692</strain>
    </source>
</reference>
<dbReference type="Pfam" id="PF01872">
    <property type="entry name" value="RibD_C"/>
    <property type="match status" value="1"/>
</dbReference>
<dbReference type="PANTHER" id="PTHR38011">
    <property type="entry name" value="DIHYDROFOLATE REDUCTASE FAMILY PROTEIN (AFU_ORTHOLOGUE AFUA_8G06820)"/>
    <property type="match status" value="1"/>
</dbReference>
<evidence type="ECO:0000313" key="6">
    <source>
        <dbReference type="Proteomes" id="UP000823894"/>
    </source>
</evidence>
<dbReference type="Gene3D" id="3.40.430.10">
    <property type="entry name" value="Dihydrofolate Reductase, subunit A"/>
    <property type="match status" value="1"/>
</dbReference>
<dbReference type="InterPro" id="IPR024072">
    <property type="entry name" value="DHFR-like_dom_sf"/>
</dbReference>
<organism evidence="5 6">
    <name type="scientific">Candidatus Mediterraneibacter faecigallinarum</name>
    <dbReference type="NCBI Taxonomy" id="2838669"/>
    <lineage>
        <taxon>Bacteria</taxon>
        <taxon>Bacillati</taxon>
        <taxon>Bacillota</taxon>
        <taxon>Clostridia</taxon>
        <taxon>Lachnospirales</taxon>
        <taxon>Lachnospiraceae</taxon>
        <taxon>Mediterraneibacter</taxon>
    </lineage>
</organism>
<dbReference type="SUPFAM" id="SSF53597">
    <property type="entry name" value="Dihydrofolate reductase-like"/>
    <property type="match status" value="1"/>
</dbReference>
<comment type="caution">
    <text evidence="5">The sequence shown here is derived from an EMBL/GenBank/DDBJ whole genome shotgun (WGS) entry which is preliminary data.</text>
</comment>
<keyword evidence="3" id="KW-0560">Oxidoreductase</keyword>
<evidence type="ECO:0000256" key="3">
    <source>
        <dbReference type="ARBA" id="ARBA00023002"/>
    </source>
</evidence>
<proteinExistence type="predicted"/>
<name>A0A9D2NVA1_9FIRM</name>
<gene>
    <name evidence="5" type="ORF">H9757_08755</name>
</gene>
<feature type="domain" description="Bacterial bifunctional deaminase-reductase C-terminal" evidence="4">
    <location>
        <begin position="4"/>
        <end position="216"/>
    </location>
</feature>
<evidence type="ECO:0000259" key="4">
    <source>
        <dbReference type="Pfam" id="PF01872"/>
    </source>
</evidence>
<accession>A0A9D2NVA1</accession>
<dbReference type="EMBL" id="DWWK01000134">
    <property type="protein sequence ID" value="HJC39130.1"/>
    <property type="molecule type" value="Genomic_DNA"/>
</dbReference>
<comment type="pathway">
    <text evidence="1">Cofactor biosynthesis; riboflavin biosynthesis.</text>
</comment>
<evidence type="ECO:0000256" key="1">
    <source>
        <dbReference type="ARBA" id="ARBA00005104"/>
    </source>
</evidence>
<dbReference type="Proteomes" id="UP000823894">
    <property type="component" value="Unassembled WGS sequence"/>
</dbReference>
<dbReference type="AlphaFoldDB" id="A0A9D2NVA1"/>
<dbReference type="GO" id="GO:0009231">
    <property type="term" value="P:riboflavin biosynthetic process"/>
    <property type="evidence" value="ECO:0007669"/>
    <property type="project" value="InterPro"/>
</dbReference>
<dbReference type="InterPro" id="IPR002734">
    <property type="entry name" value="RibDG_C"/>
</dbReference>
<dbReference type="InterPro" id="IPR050765">
    <property type="entry name" value="Riboflavin_Biosynth_HTPR"/>
</dbReference>
<keyword evidence="2" id="KW-0521">NADP</keyword>
<evidence type="ECO:0000313" key="5">
    <source>
        <dbReference type="EMBL" id="HJC39130.1"/>
    </source>
</evidence>
<dbReference type="GO" id="GO:0008703">
    <property type="term" value="F:5-amino-6-(5-phosphoribosylamino)uracil reductase activity"/>
    <property type="evidence" value="ECO:0007669"/>
    <property type="project" value="InterPro"/>
</dbReference>
<evidence type="ECO:0000256" key="2">
    <source>
        <dbReference type="ARBA" id="ARBA00022857"/>
    </source>
</evidence>
<sequence length="224" mass="24797">MSKPYIICHMMTSLDGRIDCAMVGQLEGVREYYTTLDELELSSTLSGRVTAQTEMALPGVFTAKDNTPFGAERFSKNAEADGYEIIVDTKGMLLWNDDAGSEKPHLIITSEQVSKEYLAYLDERHISWIVCGKEEIDLAKAMEILAENFSVERLGIVGGPMINSAFLEAGLLDEISILIGLGIDGRKGMPTVFDGFSMDKKTIPLKLKDAKIFENGAVWLRYLV</sequence>
<protein>
    <submittedName>
        <fullName evidence="5">Dihydrofolate reductase family protein</fullName>
    </submittedName>
</protein>
<dbReference type="PANTHER" id="PTHR38011:SF7">
    <property type="entry name" value="2,5-DIAMINO-6-RIBOSYLAMINO-4(3H)-PYRIMIDINONE 5'-PHOSPHATE REDUCTASE"/>
    <property type="match status" value="1"/>
</dbReference>